<proteinExistence type="predicted"/>
<name>A0A4Y2RGI2_ARAVE</name>
<accession>A0A4Y2RGI2</accession>
<keyword evidence="2" id="KW-1185">Reference proteome</keyword>
<dbReference type="PANTHER" id="PTHR46114">
    <property type="entry name" value="APPLE DOMAIN-CONTAINING PROTEIN"/>
    <property type="match status" value="1"/>
</dbReference>
<evidence type="ECO:0000313" key="2">
    <source>
        <dbReference type="Proteomes" id="UP000499080"/>
    </source>
</evidence>
<gene>
    <name evidence="1" type="ORF">AVEN_18997_1</name>
</gene>
<dbReference type="EMBL" id="BGPR01016728">
    <property type="protein sequence ID" value="GBN73965.1"/>
    <property type="molecule type" value="Genomic_DNA"/>
</dbReference>
<evidence type="ECO:0000313" key="1">
    <source>
        <dbReference type="EMBL" id="GBN73965.1"/>
    </source>
</evidence>
<comment type="caution">
    <text evidence="1">The sequence shown here is derived from an EMBL/GenBank/DDBJ whole genome shotgun (WGS) entry which is preliminary data.</text>
</comment>
<protein>
    <submittedName>
        <fullName evidence="1">Uncharacterized protein</fullName>
    </submittedName>
</protein>
<dbReference type="AlphaFoldDB" id="A0A4Y2RGI2"/>
<dbReference type="Proteomes" id="UP000499080">
    <property type="component" value="Unassembled WGS sequence"/>
</dbReference>
<sequence>MLSSIECSKHSWQICADLKVIAVLVGLQAGYTKFSCFLFQWDSRDRKKHYIKKLWPKQHFFIPGVKNEEKEPLVASEKILLPPLHNNLGLRKIFVKAMHCGKCGFQYLHLKFPKVSEAKIKENIFVEPQFKQLMKGPMFESKLTKKEAAAWISFKELAKDFFGNHKAKNGMEHVVENSFLHSHLDFVPENLGSASDEHGERFHQDISNMGARYQGKWNPKILADYCLSLKLDIPQSKHSRQANCTRK</sequence>
<dbReference type="OrthoDB" id="7549893at2759"/>
<reference evidence="1 2" key="1">
    <citation type="journal article" date="2019" name="Sci. Rep.">
        <title>Orb-weaving spider Araneus ventricosus genome elucidates the spidroin gene catalogue.</title>
        <authorList>
            <person name="Kono N."/>
            <person name="Nakamura H."/>
            <person name="Ohtoshi R."/>
            <person name="Moran D.A.P."/>
            <person name="Shinohara A."/>
            <person name="Yoshida Y."/>
            <person name="Fujiwara M."/>
            <person name="Mori M."/>
            <person name="Tomita M."/>
            <person name="Arakawa K."/>
        </authorList>
    </citation>
    <scope>NUCLEOTIDE SEQUENCE [LARGE SCALE GENOMIC DNA]</scope>
</reference>
<organism evidence="1 2">
    <name type="scientific">Araneus ventricosus</name>
    <name type="common">Orbweaver spider</name>
    <name type="synonym">Epeira ventricosa</name>
    <dbReference type="NCBI Taxonomy" id="182803"/>
    <lineage>
        <taxon>Eukaryota</taxon>
        <taxon>Metazoa</taxon>
        <taxon>Ecdysozoa</taxon>
        <taxon>Arthropoda</taxon>
        <taxon>Chelicerata</taxon>
        <taxon>Arachnida</taxon>
        <taxon>Araneae</taxon>
        <taxon>Araneomorphae</taxon>
        <taxon>Entelegynae</taxon>
        <taxon>Araneoidea</taxon>
        <taxon>Araneidae</taxon>
        <taxon>Araneus</taxon>
    </lineage>
</organism>
<dbReference type="PANTHER" id="PTHR46114:SF1">
    <property type="entry name" value="ZAD DOMAIN-CONTAINING PROTEIN"/>
    <property type="match status" value="1"/>
</dbReference>